<dbReference type="Gene3D" id="3.40.50.11550">
    <property type="match status" value="1"/>
</dbReference>
<feature type="domain" description="Haem-binding uptake Tiki superfamily ChaN" evidence="1">
    <location>
        <begin position="47"/>
        <end position="234"/>
    </location>
</feature>
<sequence>MRPTIPRLPRPGSLLPPLLLALLLLPGCSALPSAPPPLDAAWQAQLERWPAVDALLLGEQHDAAAHQRWQQGTVRWLAERGRLAALVVEMADAGQGTDGLPPDAGAAQVRAALRWNEDAWPWQRYAPVVMAAVAAGVPVRGGNLPRSRMRAAMQDAALDAHLPPAALALQREAIAEGHCGLLPQDRLMPMVRVQLARDASMAQAVLDARQSGRTVLLVAGFGHVRRDLGVPTWLPAWFTSKTAIAQAGKAPSAIESEANYIHATPALAPQDYCAPLRGRGAGAAPMK</sequence>
<reference evidence="2 3" key="1">
    <citation type="submission" date="2018-09" db="EMBL/GenBank/DDBJ databases">
        <title>Genome comparison of Alicycliphilus sp. BQ1, a polyurethanolytic bacterium, with its closest phylogenetic relatives Alicycliphilus denitrificans BC and K601, unable to attack polyurethane.</title>
        <authorList>
            <person name="Loza-Tavera H."/>
            <person name="Lozano L."/>
            <person name="Cevallos M."/>
            <person name="Maya-Lucas O."/>
            <person name="Garcia-Mena J."/>
            <person name="Hernandez J."/>
        </authorList>
    </citation>
    <scope>NUCLEOTIDE SEQUENCE [LARGE SCALE GENOMIC DNA]</scope>
    <source>
        <strain evidence="2 3">BQ1</strain>
    </source>
</reference>
<name>A0A3R7FIZ3_9BURK</name>
<proteinExistence type="predicted"/>
<evidence type="ECO:0000259" key="1">
    <source>
        <dbReference type="Pfam" id="PF04187"/>
    </source>
</evidence>
<dbReference type="Gene3D" id="1.10.8.760">
    <property type="entry name" value="Haem-binding uptake, Tiki superfamily, ChaN, domain 2"/>
    <property type="match status" value="1"/>
</dbReference>
<evidence type="ECO:0000313" key="2">
    <source>
        <dbReference type="EMBL" id="RKJ99875.1"/>
    </source>
</evidence>
<dbReference type="SUPFAM" id="SSF159501">
    <property type="entry name" value="EreA/ChaN-like"/>
    <property type="match status" value="1"/>
</dbReference>
<dbReference type="Proteomes" id="UP000216225">
    <property type="component" value="Unassembled WGS sequence"/>
</dbReference>
<dbReference type="EMBL" id="NKDB02000001">
    <property type="protein sequence ID" value="RKJ99875.1"/>
    <property type="molecule type" value="Genomic_DNA"/>
</dbReference>
<dbReference type="InterPro" id="IPR007314">
    <property type="entry name" value="Cofac_haem-bd_dom"/>
</dbReference>
<protein>
    <recommendedName>
        <fullName evidence="1">Haem-binding uptake Tiki superfamily ChaN domain-containing protein</fullName>
    </recommendedName>
</protein>
<accession>A0A3R7FIZ3</accession>
<evidence type="ECO:0000313" key="3">
    <source>
        <dbReference type="Proteomes" id="UP000216225"/>
    </source>
</evidence>
<comment type="caution">
    <text evidence="2">The sequence shown here is derived from an EMBL/GenBank/DDBJ whole genome shotgun (WGS) entry which is preliminary data.</text>
</comment>
<dbReference type="Pfam" id="PF04187">
    <property type="entry name" value="Cofac_haem_bdg"/>
    <property type="match status" value="1"/>
</dbReference>
<gene>
    <name evidence="2" type="ORF">CE154_004035</name>
</gene>
<dbReference type="CDD" id="cd14727">
    <property type="entry name" value="ChanN-like"/>
    <property type="match status" value="1"/>
</dbReference>
<dbReference type="RefSeq" id="WP_094435374.1">
    <property type="nucleotide sequence ID" value="NZ_NKDB02000001.1"/>
</dbReference>
<organism evidence="2 3">
    <name type="scientific">Alicycliphilus denitrificans</name>
    <dbReference type="NCBI Taxonomy" id="179636"/>
    <lineage>
        <taxon>Bacteria</taxon>
        <taxon>Pseudomonadati</taxon>
        <taxon>Pseudomonadota</taxon>
        <taxon>Betaproteobacteria</taxon>
        <taxon>Burkholderiales</taxon>
        <taxon>Comamonadaceae</taxon>
        <taxon>Alicycliphilus</taxon>
    </lineage>
</organism>
<dbReference type="AlphaFoldDB" id="A0A3R7FIZ3"/>